<evidence type="ECO:0000256" key="3">
    <source>
        <dbReference type="ARBA" id="ARBA00022801"/>
    </source>
</evidence>
<dbReference type="AlphaFoldDB" id="A0A9N9T6S5"/>
<dbReference type="OrthoDB" id="6733330at2759"/>
<keyword evidence="8" id="KW-1185">Reference proteome</keyword>
<evidence type="ECO:0000256" key="4">
    <source>
        <dbReference type="ARBA" id="ARBA00022825"/>
    </source>
</evidence>
<name>A0A9N9T6S5_DIABA</name>
<dbReference type="GO" id="GO:0006508">
    <property type="term" value="P:proteolysis"/>
    <property type="evidence" value="ECO:0007669"/>
    <property type="project" value="UniProtKB-KW"/>
</dbReference>
<gene>
    <name evidence="7" type="ORF">DIABBA_LOCUS10584</name>
</gene>
<proteinExistence type="predicted"/>
<keyword evidence="1" id="KW-0645">Protease</keyword>
<keyword evidence="2" id="KW-0732">Signal</keyword>
<feature type="domain" description="Clip" evidence="6">
    <location>
        <begin position="1"/>
        <end position="52"/>
    </location>
</feature>
<organism evidence="7 8">
    <name type="scientific">Diabrotica balteata</name>
    <name type="common">Banded cucumber beetle</name>
    <dbReference type="NCBI Taxonomy" id="107213"/>
    <lineage>
        <taxon>Eukaryota</taxon>
        <taxon>Metazoa</taxon>
        <taxon>Ecdysozoa</taxon>
        <taxon>Arthropoda</taxon>
        <taxon>Hexapoda</taxon>
        <taxon>Insecta</taxon>
        <taxon>Pterygota</taxon>
        <taxon>Neoptera</taxon>
        <taxon>Endopterygota</taxon>
        <taxon>Coleoptera</taxon>
        <taxon>Polyphaga</taxon>
        <taxon>Cucujiformia</taxon>
        <taxon>Chrysomeloidea</taxon>
        <taxon>Chrysomelidae</taxon>
        <taxon>Galerucinae</taxon>
        <taxon>Diabroticina</taxon>
        <taxon>Diabroticites</taxon>
        <taxon>Diabrotica</taxon>
    </lineage>
</organism>
<evidence type="ECO:0000313" key="7">
    <source>
        <dbReference type="EMBL" id="CAG9837616.1"/>
    </source>
</evidence>
<keyword evidence="3" id="KW-0378">Hydrolase</keyword>
<dbReference type="Proteomes" id="UP001153709">
    <property type="component" value="Chromosome 7"/>
</dbReference>
<accession>A0A9N9T6S5</accession>
<dbReference type="InterPro" id="IPR038565">
    <property type="entry name" value="CLIP_sf"/>
</dbReference>
<keyword evidence="4" id="KW-0720">Serine protease</keyword>
<evidence type="ECO:0000313" key="8">
    <source>
        <dbReference type="Proteomes" id="UP001153709"/>
    </source>
</evidence>
<reference evidence="7" key="1">
    <citation type="submission" date="2022-01" db="EMBL/GenBank/DDBJ databases">
        <authorList>
            <person name="King R."/>
        </authorList>
    </citation>
    <scope>NUCLEOTIDE SEQUENCE</scope>
</reference>
<dbReference type="EMBL" id="OU898282">
    <property type="protein sequence ID" value="CAG9837616.1"/>
    <property type="molecule type" value="Genomic_DNA"/>
</dbReference>
<keyword evidence="5" id="KW-1015">Disulfide bond</keyword>
<evidence type="ECO:0000256" key="1">
    <source>
        <dbReference type="ARBA" id="ARBA00022670"/>
    </source>
</evidence>
<evidence type="ECO:0000256" key="5">
    <source>
        <dbReference type="ARBA" id="ARBA00023157"/>
    </source>
</evidence>
<evidence type="ECO:0000256" key="2">
    <source>
        <dbReference type="ARBA" id="ARBA00022729"/>
    </source>
</evidence>
<evidence type="ECO:0000259" key="6">
    <source>
        <dbReference type="PROSITE" id="PS51888"/>
    </source>
</evidence>
<sequence>MGNEKCNCIPLKQCSSFLKYFKGLERPLTEASKEYLRSKQCKDFDGQVKVCCDYEITTPAPAHRSRSSYKKQCHNSQCMMVKRCPSFMQFIAGVEKPLTPVVVDFLRSQECGFEEGFPMVCCRQLPRNLRVHSNHRRKSIPIKALSVNMDEEDDKLYIYQNLVQKTDRTTTKMIETTTERVLEDRRKKYERFNKAFYSNYDLDEFDLILRQIRSVDSNTNEELEIEIR</sequence>
<dbReference type="GO" id="GO:0008236">
    <property type="term" value="F:serine-type peptidase activity"/>
    <property type="evidence" value="ECO:0007669"/>
    <property type="project" value="UniProtKB-KW"/>
</dbReference>
<dbReference type="PROSITE" id="PS51888">
    <property type="entry name" value="CLIP"/>
    <property type="match status" value="1"/>
</dbReference>
<dbReference type="InterPro" id="IPR022700">
    <property type="entry name" value="CLIP"/>
</dbReference>
<dbReference type="Pfam" id="PF12032">
    <property type="entry name" value="CLIP"/>
    <property type="match status" value="2"/>
</dbReference>
<protein>
    <recommendedName>
        <fullName evidence="6">Clip domain-containing protein</fullName>
    </recommendedName>
</protein>
<dbReference type="Gene3D" id="3.30.1640.30">
    <property type="match status" value="2"/>
</dbReference>